<evidence type="ECO:0000259" key="2">
    <source>
        <dbReference type="Pfam" id="PF22946"/>
    </source>
</evidence>
<accession>A0A310SQ20</accession>
<dbReference type="Gene3D" id="3.40.50.300">
    <property type="entry name" value="P-loop containing nucleotide triphosphate hydrolases"/>
    <property type="match status" value="1"/>
</dbReference>
<keyword evidence="4" id="KW-0969">Cilium</keyword>
<keyword evidence="4" id="KW-0966">Cell projection</keyword>
<reference evidence="4 5" key="1">
    <citation type="submission" date="2015-07" db="EMBL/GenBank/DDBJ databases">
        <title>The genome of Eufriesea mexicana.</title>
        <authorList>
            <person name="Pan H."/>
            <person name="Kapheim K."/>
        </authorList>
    </citation>
    <scope>NUCLEOTIDE SEQUENCE [LARGE SCALE GENOMIC DNA]</scope>
    <source>
        <strain evidence="4">0111107269</strain>
        <tissue evidence="4">Whole body</tissue>
    </source>
</reference>
<organism evidence="4 5">
    <name type="scientific">Eufriesea mexicana</name>
    <dbReference type="NCBI Taxonomy" id="516756"/>
    <lineage>
        <taxon>Eukaryota</taxon>
        <taxon>Metazoa</taxon>
        <taxon>Ecdysozoa</taxon>
        <taxon>Arthropoda</taxon>
        <taxon>Hexapoda</taxon>
        <taxon>Insecta</taxon>
        <taxon>Pterygota</taxon>
        <taxon>Neoptera</taxon>
        <taxon>Endopterygota</taxon>
        <taxon>Hymenoptera</taxon>
        <taxon>Apocrita</taxon>
        <taxon>Aculeata</taxon>
        <taxon>Apoidea</taxon>
        <taxon>Anthophila</taxon>
        <taxon>Apidae</taxon>
        <taxon>Eufriesea</taxon>
    </lineage>
</organism>
<feature type="compositionally biased region" description="Basic and acidic residues" evidence="1">
    <location>
        <begin position="206"/>
        <end position="220"/>
    </location>
</feature>
<feature type="compositionally biased region" description="Acidic residues" evidence="1">
    <location>
        <begin position="245"/>
        <end position="259"/>
    </location>
</feature>
<proteinExistence type="predicted"/>
<keyword evidence="5" id="KW-1185">Reference proteome</keyword>
<keyword evidence="4" id="KW-0282">Flagellum</keyword>
<dbReference type="Pfam" id="PF22946">
    <property type="entry name" value="SPEF2_D5"/>
    <property type="match status" value="1"/>
</dbReference>
<dbReference type="InterPro" id="IPR052634">
    <property type="entry name" value="Sperm_flagellar-bone_growth"/>
</dbReference>
<feature type="compositionally biased region" description="Basic and acidic residues" evidence="1">
    <location>
        <begin position="649"/>
        <end position="675"/>
    </location>
</feature>
<dbReference type="Proteomes" id="UP000250275">
    <property type="component" value="Unassembled WGS sequence"/>
</dbReference>
<dbReference type="PANTHER" id="PTHR14919:SF0">
    <property type="entry name" value="SPERM FLAGELLAR PROTEIN 2"/>
    <property type="match status" value="1"/>
</dbReference>
<evidence type="ECO:0000256" key="1">
    <source>
        <dbReference type="SAM" id="MobiDB-lite"/>
    </source>
</evidence>
<name>A0A310SQ20_9HYME</name>
<gene>
    <name evidence="4" type="ORF">WN48_02804</name>
</gene>
<feature type="region of interest" description="Disordered" evidence="1">
    <location>
        <begin position="203"/>
        <end position="297"/>
    </location>
</feature>
<feature type="domain" description="CPC1/SPEF2" evidence="2">
    <location>
        <begin position="331"/>
        <end position="464"/>
    </location>
</feature>
<feature type="compositionally biased region" description="Basic and acidic residues" evidence="1">
    <location>
        <begin position="260"/>
        <end position="295"/>
    </location>
</feature>
<feature type="domain" description="SPEF2 C-terminal" evidence="3">
    <location>
        <begin position="1271"/>
        <end position="1327"/>
    </location>
</feature>
<dbReference type="InterPro" id="IPR054517">
    <property type="entry name" value="SPEF2_D5"/>
</dbReference>
<dbReference type="EMBL" id="KQ761783">
    <property type="protein sequence ID" value="OAD57005.1"/>
    <property type="molecule type" value="Genomic_DNA"/>
</dbReference>
<dbReference type="InterPro" id="IPR056199">
    <property type="entry name" value="SPEF2_C"/>
</dbReference>
<protein>
    <submittedName>
        <fullName evidence="4">Sperm flagellar protein 2</fullName>
    </submittedName>
</protein>
<feature type="region of interest" description="Disordered" evidence="1">
    <location>
        <begin position="637"/>
        <end position="683"/>
    </location>
</feature>
<evidence type="ECO:0000313" key="5">
    <source>
        <dbReference type="Proteomes" id="UP000250275"/>
    </source>
</evidence>
<evidence type="ECO:0000259" key="3">
    <source>
        <dbReference type="Pfam" id="PF24082"/>
    </source>
</evidence>
<feature type="domain" description="SPEF2 C-terminal" evidence="3">
    <location>
        <begin position="1090"/>
        <end position="1219"/>
    </location>
</feature>
<dbReference type="Pfam" id="PF24082">
    <property type="entry name" value="SPEF2_C"/>
    <property type="match status" value="2"/>
</dbReference>
<evidence type="ECO:0000313" key="4">
    <source>
        <dbReference type="EMBL" id="OAD57005.1"/>
    </source>
</evidence>
<dbReference type="InterPro" id="IPR027417">
    <property type="entry name" value="P-loop_NTPase"/>
</dbReference>
<dbReference type="PANTHER" id="PTHR14919">
    <property type="entry name" value="KPL2-RELATED"/>
    <property type="match status" value="1"/>
</dbReference>
<dbReference type="OrthoDB" id="62528at2759"/>
<sequence>MGDVLRNWIQARLGILIDLRPEVFGHYTSDGSLLAQILHSYDIISRDQLETIAVTQDPALCRVNLKHLRFWLRFVGIDCDDESIEEISCGKGSTSLRLFYKLYLCLETKDRLHFITLQKEREKFVPASKKFDVTRVCEDPLPYQPPEHPLSKKLAKGQEVLDWHGSKFPLLLRRVRREREKLEVSKPITVVQPVVRCVPEAPRTSLDSRKEESAELDRFALKHRVRPKSTKPQDAKDKKRKSGDGDDDDDEEEEEEDAETTERKEKGETERSTSDRETGRTYVERLKDRTKREKTAAAVKTKMQNALLSKLWEKMAEKQERRFDEAIAKRVLDQSMYEKRIVTKLCEVREQKNIMAENQKVVEDITAEATEVEHRASYERAQDLVTKREKDIEIECERMCELRHRLLTEKIRKIREKHWTFCRDVVEDLASIALNVGDHRRVNNGRVPVTLLSEWKTLFLKSQPIFDEEIPYEAKHRHSGSEELELLLKSDVWAKFDKVDIALLDDYLEIDPPWNASLPMPGEEALELTRLGRMVLGYAVHRLLDGLYSHSLGRSQALLSKFKRVAILLGIGNPTVYESMTTLLDRVGFRVVRMEDAINYCLERYKREMSDFEYIDTSIVAATADVVRKLRSDPKETSCRRSIASTKTPEVKEEQDGKEMKEMKEESKKREKETQTSRNVPYDDMDPVLTDSAYIGKWTYEFLALGEPITDNLATKILIEYLKSLEHAKGWVLIDYPSTYEQMSRLETAMTGLAPPPESKSIDFEDISIEDIETVTPRIVFEDKSDVYAQSRLVPDPIVKRPADATSPTFATIFVRVKQQPKRFERGDGTYEALDKDASSIDRFYASRKIARILYYSSFDLLTLKILARLAIGDPLQRKPSKELFGEALNLFERDAKRGATLKAAVVRRLNIRDVYLFKGVMENVDYAKNLVEALFAASVEQIEREQMAISKGKDLATDSNESIVAKLASRGQDLVLEWRYAITYEIERIRLKLESIANVARLDIAFLLETLQGAFHGIYDSIVDRYWQEMKSVNEMANVFCLAIEEGRRLENEILLDGDRFVIRSNVYVVTRETGEPTRHKETPSPLRFRISNLVHLMEIFKRVAPYGTMAERTFVYILQDLTSHGQDEGEPMLLPCSWYQLKSTDIAKLVKRLYGSTDYVDWREFLVHAMDLPTPSYRQILIARDRFRIQDPELNEVVTLSRYRRTSLWFLECIENCDNARRLLLDEFQRDREELYDEEHYRVDTEITASVPENRPSTAFNATPCCTSTQEILRRILAKELLCRMFMVDRYSVNYTALLLAFCKDENPRDGFGKALALAIGNRVCTDAEEGERYVEELLERKKLARPSFQTLDREALEVTSMVVDRLMHRVARKIDRRGDRETKDARAFKSFDQPMASESVAKVESLSGCEIQDEQPSMECTAERYATDPETVVYWISRDICLTVLAAALSWDTFSEGRGCETLVESLSSVYRELWDPNLNAEQDVVLAHRLLNHDFVTRLLNRVSKFTVKNLDGIVVEILRAREKEQDLADTFP</sequence>